<keyword evidence="8" id="KW-0407">Ion channel</keyword>
<evidence type="ECO:0000256" key="7">
    <source>
        <dbReference type="ARBA" id="ARBA00023180"/>
    </source>
</evidence>
<comment type="caution">
    <text evidence="11">The sequence shown here is derived from an EMBL/GenBank/DDBJ whole genome shotgun (WGS) entry which is preliminary data.</text>
</comment>
<feature type="compositionally biased region" description="Basic and acidic residues" evidence="9">
    <location>
        <begin position="222"/>
        <end position="254"/>
    </location>
</feature>
<evidence type="ECO:0000256" key="6">
    <source>
        <dbReference type="ARBA" id="ARBA00023157"/>
    </source>
</evidence>
<evidence type="ECO:0000256" key="3">
    <source>
        <dbReference type="ARBA" id="ARBA00022737"/>
    </source>
</evidence>
<dbReference type="GO" id="GO:0043025">
    <property type="term" value="C:neuronal cell body"/>
    <property type="evidence" value="ECO:0007669"/>
    <property type="project" value="TreeGrafter"/>
</dbReference>
<keyword evidence="6" id="KW-1015">Disulfide bond</keyword>
<feature type="compositionally biased region" description="Low complexity" evidence="9">
    <location>
        <begin position="542"/>
        <end position="554"/>
    </location>
</feature>
<dbReference type="GO" id="GO:0098703">
    <property type="term" value="P:calcium ion import across plasma membrane"/>
    <property type="evidence" value="ECO:0007669"/>
    <property type="project" value="TreeGrafter"/>
</dbReference>
<organism evidence="11 12">
    <name type="scientific">Gambusia affinis</name>
    <name type="common">Western mosquitofish</name>
    <name type="synonym">Heterandria affinis</name>
    <dbReference type="NCBI Taxonomy" id="33528"/>
    <lineage>
        <taxon>Eukaryota</taxon>
        <taxon>Metazoa</taxon>
        <taxon>Chordata</taxon>
        <taxon>Craniata</taxon>
        <taxon>Vertebrata</taxon>
        <taxon>Euteleostomi</taxon>
        <taxon>Actinopterygii</taxon>
        <taxon>Neopterygii</taxon>
        <taxon>Teleostei</taxon>
        <taxon>Neoteleostei</taxon>
        <taxon>Acanthomorphata</taxon>
        <taxon>Ovalentaria</taxon>
        <taxon>Atherinomorphae</taxon>
        <taxon>Cyprinodontiformes</taxon>
        <taxon>Poeciliidae</taxon>
        <taxon>Poeciliinae</taxon>
        <taxon>Gambusia</taxon>
    </lineage>
</organism>
<evidence type="ECO:0000256" key="5">
    <source>
        <dbReference type="ARBA" id="ARBA00023065"/>
    </source>
</evidence>
<name>A0A315VUB2_GAMAF</name>
<dbReference type="PANTHER" id="PTHR45628:SF6">
    <property type="entry name" value="VOLTAGE-DEPENDENT N-TYPE CALCIUM CHANNEL SUBUNIT ALPHA-1B"/>
    <property type="match status" value="1"/>
</dbReference>
<dbReference type="GO" id="GO:0045202">
    <property type="term" value="C:synapse"/>
    <property type="evidence" value="ECO:0007669"/>
    <property type="project" value="GOC"/>
</dbReference>
<keyword evidence="4" id="KW-0851">Voltage-gated channel</keyword>
<feature type="compositionally biased region" description="Basic residues" evidence="9">
    <location>
        <begin position="327"/>
        <end position="341"/>
    </location>
</feature>
<keyword evidence="7" id="KW-0325">Glycoprotein</keyword>
<dbReference type="GO" id="GO:0005891">
    <property type="term" value="C:voltage-gated calcium channel complex"/>
    <property type="evidence" value="ECO:0007669"/>
    <property type="project" value="TreeGrafter"/>
</dbReference>
<dbReference type="PANTHER" id="PTHR45628">
    <property type="entry name" value="VOLTAGE-DEPENDENT CALCIUM CHANNEL TYPE A SUBUNIT ALPHA-1"/>
    <property type="match status" value="1"/>
</dbReference>
<dbReference type="EMBL" id="NHOQ01001156">
    <property type="protein sequence ID" value="PWA26937.1"/>
    <property type="molecule type" value="Genomic_DNA"/>
</dbReference>
<keyword evidence="1" id="KW-0813">Transport</keyword>
<feature type="domain" description="Voltage-dependent calcium channel alpha-1 subunit IQ" evidence="10">
    <location>
        <begin position="98"/>
        <end position="132"/>
    </location>
</feature>
<dbReference type="AlphaFoldDB" id="A0A315VUB2"/>
<gene>
    <name evidence="11" type="ORF">CCH79_00000654</name>
</gene>
<feature type="region of interest" description="Disordered" evidence="9">
    <location>
        <begin position="148"/>
        <end position="182"/>
    </location>
</feature>
<evidence type="ECO:0000256" key="9">
    <source>
        <dbReference type="SAM" id="MobiDB-lite"/>
    </source>
</evidence>
<feature type="compositionally biased region" description="Polar residues" evidence="9">
    <location>
        <begin position="512"/>
        <end position="521"/>
    </location>
</feature>
<evidence type="ECO:0000256" key="2">
    <source>
        <dbReference type="ARBA" id="ARBA00022553"/>
    </source>
</evidence>
<feature type="region of interest" description="Disordered" evidence="9">
    <location>
        <begin position="195"/>
        <end position="254"/>
    </location>
</feature>
<dbReference type="Pfam" id="PF08763">
    <property type="entry name" value="Ca_chan_IQ"/>
    <property type="match status" value="1"/>
</dbReference>
<dbReference type="Gene3D" id="6.10.250.2180">
    <property type="match status" value="1"/>
</dbReference>
<feature type="region of interest" description="Disordered" evidence="9">
    <location>
        <begin position="319"/>
        <end position="591"/>
    </location>
</feature>
<proteinExistence type="predicted"/>
<sequence length="591" mass="64920">MVSSTITLTIDEQELLTLTFNLCILQRLVRMNMPIADDNTVHFTSTLMALIRTALEIKLASGVLAQRLCDADLKREIRRVWPNLQQKTIDLLVTPHKYNELTVGKVYAAHMIFDYYKQNRAKKLQQQNPSGISQSKLGALFRPVLPFTHLHEPTPPIKPAPPPEPEPRTQAPPTSTSSTATNVDANMDANLNQRTSIKHSQSGDLSPAAARLKPHRRLQRGQSEDVHRCSRAQERQADPKPENMSDAEGRPGLEGHARAASLPRLNAEYHRSHPRHAPGTHLAPIVDLSPIKRSASSLTPQQVGLRDYDLERVDQSRFCAGPDPDRTHHHHHHHRCHRRRDKDKDRKQKSLDKTSSAPPSGTVDPSADGLSRERARERDRSRPHERRHHSAAGEKQRYYSCERYGNREPGQARSAGPSRSTSPGESQDSGLIKQGSTVTKLPSGTSAQARGRRQLPQTPLTPRPAVAYKTPTSSAAPPSASTPGSRFVRGASEHDRLLAAHEEPKAPAGPDSNPSRQQLDSSLLEEGEDFQDAVSSHGGGHSSRSATTPSTAAAQGRAAGVPNGYHFTLGSAPGSSRGAAGLREREEEDWC</sequence>
<feature type="compositionally biased region" description="Basic and acidic residues" evidence="9">
    <location>
        <begin position="370"/>
        <end position="382"/>
    </location>
</feature>
<feature type="compositionally biased region" description="Low complexity" evidence="9">
    <location>
        <begin position="168"/>
        <end position="181"/>
    </location>
</feature>
<protein>
    <recommendedName>
        <fullName evidence="10">Voltage-dependent calcium channel alpha-1 subunit IQ domain-containing protein</fullName>
    </recommendedName>
</protein>
<evidence type="ECO:0000259" key="10">
    <source>
        <dbReference type="SMART" id="SM01062"/>
    </source>
</evidence>
<feature type="compositionally biased region" description="Basic and acidic residues" evidence="9">
    <location>
        <begin position="342"/>
        <end position="352"/>
    </location>
</feature>
<feature type="compositionally biased region" description="Polar residues" evidence="9">
    <location>
        <begin position="417"/>
        <end position="448"/>
    </location>
</feature>
<feature type="compositionally biased region" description="Basic and acidic residues" evidence="9">
    <location>
        <begin position="491"/>
        <end position="505"/>
    </location>
</feature>
<keyword evidence="3" id="KW-0677">Repeat</keyword>
<evidence type="ECO:0000256" key="4">
    <source>
        <dbReference type="ARBA" id="ARBA00022882"/>
    </source>
</evidence>
<feature type="compositionally biased region" description="Low complexity" evidence="9">
    <location>
        <begin position="570"/>
        <end position="581"/>
    </location>
</feature>
<dbReference type="InterPro" id="IPR050599">
    <property type="entry name" value="VDCC_alpha-1_subunit"/>
</dbReference>
<feature type="compositionally biased region" description="Pro residues" evidence="9">
    <location>
        <begin position="153"/>
        <end position="164"/>
    </location>
</feature>
<evidence type="ECO:0000256" key="1">
    <source>
        <dbReference type="ARBA" id="ARBA00022448"/>
    </source>
</evidence>
<evidence type="ECO:0000313" key="11">
    <source>
        <dbReference type="EMBL" id="PWA26937.1"/>
    </source>
</evidence>
<keyword evidence="12" id="KW-1185">Reference proteome</keyword>
<dbReference type="GO" id="GO:0008331">
    <property type="term" value="F:high voltage-gated calcium channel activity"/>
    <property type="evidence" value="ECO:0007669"/>
    <property type="project" value="TreeGrafter"/>
</dbReference>
<keyword evidence="2" id="KW-0597">Phosphoprotein</keyword>
<feature type="compositionally biased region" description="Low complexity" evidence="9">
    <location>
        <begin position="470"/>
        <end position="483"/>
    </location>
</feature>
<reference evidence="11 12" key="1">
    <citation type="journal article" date="2018" name="G3 (Bethesda)">
        <title>A High-Quality Reference Genome for the Invasive Mosquitofish Gambusia affinis Using a Chicago Library.</title>
        <authorList>
            <person name="Hoffberg S.L."/>
            <person name="Troendle N.J."/>
            <person name="Glenn T.C."/>
            <person name="Mahmud O."/>
            <person name="Louha S."/>
            <person name="Chalopin D."/>
            <person name="Bennetzen J.L."/>
            <person name="Mauricio R."/>
        </authorList>
    </citation>
    <scope>NUCLEOTIDE SEQUENCE [LARGE SCALE GENOMIC DNA]</scope>
    <source>
        <strain evidence="11">NE01/NJP1002.9</strain>
        <tissue evidence="11">Muscle</tissue>
    </source>
</reference>
<dbReference type="SMART" id="SM01062">
    <property type="entry name" value="Ca_chan_IQ"/>
    <property type="match status" value="1"/>
</dbReference>
<accession>A0A315VUB2</accession>
<evidence type="ECO:0000256" key="8">
    <source>
        <dbReference type="ARBA" id="ARBA00023303"/>
    </source>
</evidence>
<evidence type="ECO:0000313" key="12">
    <source>
        <dbReference type="Proteomes" id="UP000250572"/>
    </source>
</evidence>
<dbReference type="GO" id="GO:0007268">
    <property type="term" value="P:chemical synaptic transmission"/>
    <property type="evidence" value="ECO:0007669"/>
    <property type="project" value="TreeGrafter"/>
</dbReference>
<feature type="compositionally biased region" description="Polar residues" evidence="9">
    <location>
        <begin position="195"/>
        <end position="204"/>
    </location>
</feature>
<keyword evidence="5" id="KW-0406">Ion transport</keyword>
<dbReference type="InterPro" id="IPR014873">
    <property type="entry name" value="VDCC_a1su_IQ"/>
</dbReference>
<dbReference type="Proteomes" id="UP000250572">
    <property type="component" value="Unassembled WGS sequence"/>
</dbReference>